<gene>
    <name evidence="7 8" type="primary">flhA</name>
    <name evidence="8" type="ORF">rosag_18950</name>
</gene>
<dbReference type="InterPro" id="IPR006301">
    <property type="entry name" value="FlhA"/>
</dbReference>
<keyword evidence="6 7" id="KW-0472">Membrane</keyword>
<dbReference type="EMBL" id="BRXS01000003">
    <property type="protein sequence ID" value="GLC25382.1"/>
    <property type="molecule type" value="Genomic_DNA"/>
</dbReference>
<proteinExistence type="inferred from homology"/>
<evidence type="ECO:0000256" key="5">
    <source>
        <dbReference type="ARBA" id="ARBA00022989"/>
    </source>
</evidence>
<protein>
    <recommendedName>
        <fullName evidence="7">Flagellar biosynthesis protein FlhA</fullName>
    </recommendedName>
</protein>
<feature type="transmembrane region" description="Helical" evidence="7">
    <location>
        <begin position="201"/>
        <end position="221"/>
    </location>
</feature>
<evidence type="ECO:0000313" key="9">
    <source>
        <dbReference type="Proteomes" id="UP001161325"/>
    </source>
</evidence>
<feature type="transmembrane region" description="Helical" evidence="7">
    <location>
        <begin position="19"/>
        <end position="36"/>
    </location>
</feature>
<dbReference type="Proteomes" id="UP001161325">
    <property type="component" value="Unassembled WGS sequence"/>
</dbReference>
<evidence type="ECO:0000313" key="8">
    <source>
        <dbReference type="EMBL" id="GLC25382.1"/>
    </source>
</evidence>
<dbReference type="PANTHER" id="PTHR30161">
    <property type="entry name" value="FLAGELLAR EXPORT PROTEIN, MEMBRANE FLHA SUBUNIT-RELATED"/>
    <property type="match status" value="1"/>
</dbReference>
<evidence type="ECO:0000256" key="3">
    <source>
        <dbReference type="ARBA" id="ARBA00022475"/>
    </source>
</evidence>
<evidence type="ECO:0000256" key="7">
    <source>
        <dbReference type="RuleBase" id="RU364093"/>
    </source>
</evidence>
<dbReference type="Pfam" id="PF00771">
    <property type="entry name" value="FHIPEP"/>
    <property type="match status" value="1"/>
</dbReference>
<comment type="similarity">
    <text evidence="2 7">Belongs to the FHIPEP (flagella/HR/invasion proteins export pore) family.</text>
</comment>
<dbReference type="AlphaFoldDB" id="A0AA37Q7X2"/>
<feature type="transmembrane region" description="Helical" evidence="7">
    <location>
        <begin position="43"/>
        <end position="60"/>
    </location>
</feature>
<keyword evidence="7" id="KW-1005">Bacterial flagellum biogenesis</keyword>
<feature type="transmembrane region" description="Helical" evidence="7">
    <location>
        <begin position="106"/>
        <end position="133"/>
    </location>
</feature>
<reference evidence="8" key="1">
    <citation type="submission" date="2022-08" db="EMBL/GenBank/DDBJ databases">
        <title>Draft genome sequencing of Roseisolibacter agri AW1220.</title>
        <authorList>
            <person name="Tobiishi Y."/>
            <person name="Tonouchi A."/>
        </authorList>
    </citation>
    <scope>NUCLEOTIDE SEQUENCE</scope>
    <source>
        <strain evidence="8">AW1220</strain>
    </source>
</reference>
<comment type="function">
    <text evidence="7">Required for formation of the rod structure of the flagellar apparatus. Together with FliI and FliH, may constitute the export apparatus of flagellin.</text>
</comment>
<keyword evidence="4 7" id="KW-0812">Transmembrane</keyword>
<dbReference type="RefSeq" id="WP_284349837.1">
    <property type="nucleotide sequence ID" value="NZ_BRXS01000003.1"/>
</dbReference>
<dbReference type="PROSITE" id="PS00994">
    <property type="entry name" value="FHIPEP"/>
    <property type="match status" value="1"/>
</dbReference>
<dbReference type="InterPro" id="IPR001712">
    <property type="entry name" value="T3SS_FHIPEP"/>
</dbReference>
<keyword evidence="3 7" id="KW-1003">Cell membrane</keyword>
<organism evidence="8 9">
    <name type="scientific">Roseisolibacter agri</name>
    <dbReference type="NCBI Taxonomy" id="2014610"/>
    <lineage>
        <taxon>Bacteria</taxon>
        <taxon>Pseudomonadati</taxon>
        <taxon>Gemmatimonadota</taxon>
        <taxon>Gemmatimonadia</taxon>
        <taxon>Gemmatimonadales</taxon>
        <taxon>Gemmatimonadaceae</taxon>
        <taxon>Roseisolibacter</taxon>
    </lineage>
</organism>
<comment type="subcellular location">
    <subcellularLocation>
        <location evidence="1 7">Cell membrane</location>
        <topology evidence="1 7">Multi-pass membrane protein</topology>
    </subcellularLocation>
</comment>
<keyword evidence="8" id="KW-0969">Cilium</keyword>
<keyword evidence="7" id="KW-0653">Protein transport</keyword>
<feature type="transmembrane region" description="Helical" evidence="7">
    <location>
        <begin position="290"/>
        <end position="315"/>
    </location>
</feature>
<dbReference type="InterPro" id="IPR025505">
    <property type="entry name" value="FHIPEP_CS"/>
</dbReference>
<keyword evidence="7" id="KW-0813">Transport</keyword>
<dbReference type="GO" id="GO:0044780">
    <property type="term" value="P:bacterial-type flagellum assembly"/>
    <property type="evidence" value="ECO:0007669"/>
    <property type="project" value="InterPro"/>
</dbReference>
<evidence type="ECO:0000256" key="6">
    <source>
        <dbReference type="ARBA" id="ARBA00023136"/>
    </source>
</evidence>
<dbReference type="InterPro" id="IPR042194">
    <property type="entry name" value="FHIPEP_1"/>
</dbReference>
<keyword evidence="5 7" id="KW-1133">Transmembrane helix</keyword>
<dbReference type="GO" id="GO:0009306">
    <property type="term" value="P:protein secretion"/>
    <property type="evidence" value="ECO:0007669"/>
    <property type="project" value="InterPro"/>
</dbReference>
<name>A0AA37Q7X2_9BACT</name>
<dbReference type="PRINTS" id="PR00949">
    <property type="entry name" value="TYPE3IMAPROT"/>
</dbReference>
<dbReference type="Gene3D" id="3.40.50.12790">
    <property type="entry name" value="FHIPEP family, domain 4"/>
    <property type="match status" value="1"/>
</dbReference>
<evidence type="ECO:0000256" key="4">
    <source>
        <dbReference type="ARBA" id="ARBA00022692"/>
    </source>
</evidence>
<dbReference type="PANTHER" id="PTHR30161:SF1">
    <property type="entry name" value="FLAGELLAR BIOSYNTHESIS PROTEIN FLHA-RELATED"/>
    <property type="match status" value="1"/>
</dbReference>
<dbReference type="Gene3D" id="3.40.30.60">
    <property type="entry name" value="FHIPEP family, domain 1"/>
    <property type="match status" value="1"/>
</dbReference>
<dbReference type="PIRSF" id="PIRSF005419">
    <property type="entry name" value="FlhA"/>
    <property type="match status" value="1"/>
</dbReference>
<dbReference type="InterPro" id="IPR042193">
    <property type="entry name" value="FHIPEP_3"/>
</dbReference>
<dbReference type="NCBIfam" id="TIGR01398">
    <property type="entry name" value="FlhA"/>
    <property type="match status" value="1"/>
</dbReference>
<keyword evidence="8" id="KW-0966">Cell projection</keyword>
<keyword evidence="7" id="KW-1006">Bacterial flagellum protein export</keyword>
<dbReference type="GO" id="GO:0005886">
    <property type="term" value="C:plasma membrane"/>
    <property type="evidence" value="ECO:0007669"/>
    <property type="project" value="UniProtKB-SubCell"/>
</dbReference>
<evidence type="ECO:0000256" key="2">
    <source>
        <dbReference type="ARBA" id="ARBA00008835"/>
    </source>
</evidence>
<keyword evidence="9" id="KW-1185">Reference proteome</keyword>
<sequence length="702" mass="74071">MSTAVMPAANGANEKKSEIAMAVAVLLVVGLLVVPLPPILLDLCFALSIGLSLVVLLVSLNTTDPLQFSSFPSLLLISTLFRLALNVSSTRLILSKGEAGEVVEAFGHFVIGGNFAVGIVIFLILIAINFVVITKGAGRVAEVAARFTLDAMPGKQMAIDADLGAGLIDEKEARRRREEISRSADFFGAMDGSSKFVKGDAIAAILITFINIVGGIFIGVVQRGLPFAKAAADYTILTVGDGLVSQVPALITSTAAGIMVTAAGGNQRVGTVVTEQLGAHPRSLYMTAGVLGVFALIPGLPMLPFIALAAGAAALGRAAAKAVANRVTEAEAIEAAPVESAPAAPDPMKDLLQIDPIELEIGYALIPLVDEKQGGDLLERISLLRKQSALELGILIPPIRIRDDVRLPSNEYVIKLRGSEVARAEVMPRFLLALDTGGVVQAIDGMDTVDPSFGMPAKWIASTRRQEAETYGYVVVEPTTVVATHLIEVLKANAAELLGRQDVQEMVETLKKSHPALVEEVIPNKLSLGTLHRVLQRLLKERVPIRDLVTILEALGDAADSTKDPEHLCEFARRALSNVIARLFADASGAVRGITVGPRLEQALTGLFSPRGMQGQNPAMGLLTPDGLAALLRDLNDLSLGGSLDGRPLPLIVPPSLRVGVRRLIEPVLPALPVVSLAELPPQVTLQSAGTWEMHGGMQHAA</sequence>
<comment type="caution">
    <text evidence="8">The sequence shown here is derived from an EMBL/GenBank/DDBJ whole genome shotgun (WGS) entry which is preliminary data.</text>
</comment>
<evidence type="ECO:0000256" key="1">
    <source>
        <dbReference type="ARBA" id="ARBA00004651"/>
    </source>
</evidence>
<accession>A0AA37Q7X2</accession>
<dbReference type="Gene3D" id="1.10.8.540">
    <property type="entry name" value="FHIPEP family, domain 3"/>
    <property type="match status" value="1"/>
</dbReference>
<feature type="transmembrane region" description="Helical" evidence="7">
    <location>
        <begin position="66"/>
        <end position="85"/>
    </location>
</feature>
<comment type="caution">
    <text evidence="7">Lacks conserved residue(s) required for the propagation of feature annotation.</text>
</comment>
<keyword evidence="8" id="KW-0282">Flagellum</keyword>
<dbReference type="InterPro" id="IPR042196">
    <property type="entry name" value="FHIPEP_4"/>
</dbReference>